<dbReference type="EMBL" id="JAEAOA010001920">
    <property type="protein sequence ID" value="KAK3590926.1"/>
    <property type="molecule type" value="Genomic_DNA"/>
</dbReference>
<reference evidence="1" key="2">
    <citation type="journal article" date="2021" name="Genome Biol. Evol.">
        <title>Developing a high-quality reference genome for a parasitic bivalve with doubly uniparental inheritance (Bivalvia: Unionida).</title>
        <authorList>
            <person name="Smith C.H."/>
        </authorList>
    </citation>
    <scope>NUCLEOTIDE SEQUENCE</scope>
    <source>
        <strain evidence="1">CHS0354</strain>
        <tissue evidence="1">Mantle</tissue>
    </source>
</reference>
<dbReference type="Proteomes" id="UP001195483">
    <property type="component" value="Unassembled WGS sequence"/>
</dbReference>
<comment type="caution">
    <text evidence="1">The sequence shown here is derived from an EMBL/GenBank/DDBJ whole genome shotgun (WGS) entry which is preliminary data.</text>
</comment>
<accession>A0AAE0VUV1</accession>
<evidence type="ECO:0000313" key="1">
    <source>
        <dbReference type="EMBL" id="KAK3590926.1"/>
    </source>
</evidence>
<keyword evidence="2" id="KW-1185">Reference proteome</keyword>
<sequence>MSLPTALVSVKMTTRIHCHCQQLLGYIVIVISSWINGKGNKNKDTLSLRTALRSMALRGCIVIANSSWVSAIDNNTLSLPTAHESFELMRIHCHLPTALGSVELTMRIHGHCQQLLGLWN</sequence>
<reference evidence="1" key="1">
    <citation type="journal article" date="2021" name="Genome Biol. Evol.">
        <title>A High-Quality Reference Genome for a Parasitic Bivalve with Doubly Uniparental Inheritance (Bivalvia: Unionida).</title>
        <authorList>
            <person name="Smith C.H."/>
        </authorList>
    </citation>
    <scope>NUCLEOTIDE SEQUENCE</scope>
    <source>
        <strain evidence="1">CHS0354</strain>
    </source>
</reference>
<evidence type="ECO:0000313" key="2">
    <source>
        <dbReference type="Proteomes" id="UP001195483"/>
    </source>
</evidence>
<proteinExistence type="predicted"/>
<gene>
    <name evidence="1" type="ORF">CHS0354_032645</name>
</gene>
<name>A0AAE0VUV1_9BIVA</name>
<dbReference type="AlphaFoldDB" id="A0AAE0VUV1"/>
<organism evidence="1 2">
    <name type="scientific">Potamilus streckersoni</name>
    <dbReference type="NCBI Taxonomy" id="2493646"/>
    <lineage>
        <taxon>Eukaryota</taxon>
        <taxon>Metazoa</taxon>
        <taxon>Spiralia</taxon>
        <taxon>Lophotrochozoa</taxon>
        <taxon>Mollusca</taxon>
        <taxon>Bivalvia</taxon>
        <taxon>Autobranchia</taxon>
        <taxon>Heteroconchia</taxon>
        <taxon>Palaeoheterodonta</taxon>
        <taxon>Unionida</taxon>
        <taxon>Unionoidea</taxon>
        <taxon>Unionidae</taxon>
        <taxon>Ambleminae</taxon>
        <taxon>Lampsilini</taxon>
        <taxon>Potamilus</taxon>
    </lineage>
</organism>
<reference evidence="1" key="3">
    <citation type="submission" date="2023-05" db="EMBL/GenBank/DDBJ databases">
        <authorList>
            <person name="Smith C.H."/>
        </authorList>
    </citation>
    <scope>NUCLEOTIDE SEQUENCE</scope>
    <source>
        <strain evidence="1">CHS0354</strain>
        <tissue evidence="1">Mantle</tissue>
    </source>
</reference>
<protein>
    <submittedName>
        <fullName evidence="1">Uncharacterized protein</fullName>
    </submittedName>
</protein>